<evidence type="ECO:0000313" key="11">
    <source>
        <dbReference type="Proteomes" id="UP000541421"/>
    </source>
</evidence>
<dbReference type="InterPro" id="IPR049940">
    <property type="entry name" value="GluQ/Sye"/>
</dbReference>
<keyword evidence="8" id="KW-0648">Protein biosynthesis</keyword>
<organism evidence="10 11">
    <name type="scientific">Pelistega europaea</name>
    <dbReference type="NCBI Taxonomy" id="106147"/>
    <lineage>
        <taxon>Bacteria</taxon>
        <taxon>Pseudomonadati</taxon>
        <taxon>Pseudomonadota</taxon>
        <taxon>Betaproteobacteria</taxon>
        <taxon>Burkholderiales</taxon>
        <taxon>Alcaligenaceae</taxon>
        <taxon>Pelistega</taxon>
    </lineage>
</organism>
<keyword evidence="2 7" id="KW-0479">Metal-binding</keyword>
<evidence type="ECO:0000256" key="4">
    <source>
        <dbReference type="ARBA" id="ARBA00022833"/>
    </source>
</evidence>
<dbReference type="Pfam" id="PF00749">
    <property type="entry name" value="tRNA-synt_1c"/>
    <property type="match status" value="1"/>
</dbReference>
<dbReference type="InterPro" id="IPR020058">
    <property type="entry name" value="Glu/Gln-tRNA-synth_Ib_cat-dom"/>
</dbReference>
<keyword evidence="5 7" id="KW-0067">ATP-binding</keyword>
<dbReference type="InterPro" id="IPR014729">
    <property type="entry name" value="Rossmann-like_a/b/a_fold"/>
</dbReference>
<evidence type="ECO:0000256" key="7">
    <source>
        <dbReference type="HAMAP-Rule" id="MF_01428"/>
    </source>
</evidence>
<feature type="short sequence motif" description="'KMSKS' region" evidence="7">
    <location>
        <begin position="260"/>
        <end position="264"/>
    </location>
</feature>
<keyword evidence="3 7" id="KW-0547">Nucleotide-binding</keyword>
<feature type="binding site" evidence="7">
    <location>
        <position position="124"/>
    </location>
    <ligand>
        <name>Zn(2+)</name>
        <dbReference type="ChEBI" id="CHEBI:29105"/>
    </ligand>
</feature>
<dbReference type="Gene3D" id="3.40.50.620">
    <property type="entry name" value="HUPs"/>
    <property type="match status" value="2"/>
</dbReference>
<dbReference type="Proteomes" id="UP000541421">
    <property type="component" value="Unassembled WGS sequence"/>
</dbReference>
<dbReference type="GO" id="GO:0006400">
    <property type="term" value="P:tRNA modification"/>
    <property type="evidence" value="ECO:0007669"/>
    <property type="project" value="InterPro"/>
</dbReference>
<feature type="binding site" evidence="7">
    <location>
        <begin position="8"/>
        <end position="12"/>
    </location>
    <ligand>
        <name>L-glutamate</name>
        <dbReference type="ChEBI" id="CHEBI:29985"/>
    </ligand>
</feature>
<feature type="binding site" evidence="7">
    <location>
        <position position="198"/>
    </location>
    <ligand>
        <name>L-glutamate</name>
        <dbReference type="ChEBI" id="CHEBI:29985"/>
    </ligand>
</feature>
<proteinExistence type="inferred from homology"/>
<dbReference type="PANTHER" id="PTHR43311">
    <property type="entry name" value="GLUTAMATE--TRNA LIGASE"/>
    <property type="match status" value="1"/>
</dbReference>
<evidence type="ECO:0000256" key="3">
    <source>
        <dbReference type="ARBA" id="ARBA00022741"/>
    </source>
</evidence>
<evidence type="ECO:0000256" key="6">
    <source>
        <dbReference type="ARBA" id="ARBA00023146"/>
    </source>
</evidence>
<evidence type="ECO:0000313" key="10">
    <source>
        <dbReference type="EMBL" id="NOL48596.1"/>
    </source>
</evidence>
<dbReference type="RefSeq" id="WP_171587587.1">
    <property type="nucleotide sequence ID" value="NZ_JABGBO010000001.1"/>
</dbReference>
<dbReference type="GO" id="GO:0006424">
    <property type="term" value="P:glutamyl-tRNA aminoacylation"/>
    <property type="evidence" value="ECO:0007669"/>
    <property type="project" value="InterPro"/>
</dbReference>
<keyword evidence="1 7" id="KW-0436">Ligase</keyword>
<evidence type="ECO:0000256" key="2">
    <source>
        <dbReference type="ARBA" id="ARBA00022723"/>
    </source>
</evidence>
<evidence type="ECO:0000259" key="9">
    <source>
        <dbReference type="Pfam" id="PF00749"/>
    </source>
</evidence>
<dbReference type="InterPro" id="IPR022380">
    <property type="entry name" value="Glu-Q_tRNA(Asp)_Synthase"/>
</dbReference>
<dbReference type="GO" id="GO:0005524">
    <property type="term" value="F:ATP binding"/>
    <property type="evidence" value="ECO:0007669"/>
    <property type="project" value="UniProtKB-KW"/>
</dbReference>
<keyword evidence="4 7" id="KW-0862">Zinc</keyword>
<evidence type="ECO:0000256" key="8">
    <source>
        <dbReference type="RuleBase" id="RU363037"/>
    </source>
</evidence>
<dbReference type="AlphaFoldDB" id="A0A7Y4LA51"/>
<keyword evidence="6 7" id="KW-0030">Aminoacyl-tRNA synthetase</keyword>
<gene>
    <name evidence="10" type="primary">gluQRS</name>
    <name evidence="7" type="synonym">gluQ</name>
    <name evidence="10" type="ORF">HKX40_00385</name>
</gene>
<feature type="binding site" evidence="7">
    <location>
        <position position="180"/>
    </location>
    <ligand>
        <name>L-glutamate</name>
        <dbReference type="ChEBI" id="CHEBI:29985"/>
    </ligand>
</feature>
<protein>
    <recommendedName>
        <fullName evidence="7">Glutamyl-Q tRNA(Asp) synthetase</fullName>
        <shortName evidence="7">Glu-Q-RSs</shortName>
        <ecNumber evidence="7">6.1.1.-</ecNumber>
    </recommendedName>
</protein>
<dbReference type="GO" id="GO:0004818">
    <property type="term" value="F:glutamate-tRNA ligase activity"/>
    <property type="evidence" value="ECO:0007669"/>
    <property type="project" value="TreeGrafter"/>
</dbReference>
<comment type="cofactor">
    <cofactor evidence="7">
        <name>Zn(2+)</name>
        <dbReference type="ChEBI" id="CHEBI:29105"/>
    </cofactor>
    <text evidence="7">Binds 1 zinc ion per subunit.</text>
</comment>
<feature type="binding site" evidence="7">
    <location>
        <position position="263"/>
    </location>
    <ligand>
        <name>ATP</name>
        <dbReference type="ChEBI" id="CHEBI:30616"/>
    </ligand>
</feature>
<name>A0A7Y4LA51_9BURK</name>
<evidence type="ECO:0000256" key="5">
    <source>
        <dbReference type="ARBA" id="ARBA00022840"/>
    </source>
</evidence>
<dbReference type="Gene3D" id="3.90.800.10">
    <property type="entry name" value="Glutamyl-tRNA Synthetase, Domain 3"/>
    <property type="match status" value="1"/>
</dbReference>
<dbReference type="NCBIfam" id="TIGR03838">
    <property type="entry name" value="queuosine_YadB"/>
    <property type="match status" value="1"/>
</dbReference>
<feature type="binding site" evidence="7">
    <location>
        <position position="100"/>
    </location>
    <ligand>
        <name>Zn(2+)</name>
        <dbReference type="ChEBI" id="CHEBI:29105"/>
    </ligand>
</feature>
<evidence type="ECO:0000256" key="1">
    <source>
        <dbReference type="ARBA" id="ARBA00022598"/>
    </source>
</evidence>
<feature type="short sequence motif" description="'HIGH' region" evidence="7">
    <location>
        <begin position="11"/>
        <end position="21"/>
    </location>
</feature>
<feature type="binding site" evidence="7">
    <location>
        <position position="128"/>
    </location>
    <ligand>
        <name>Zn(2+)</name>
        <dbReference type="ChEBI" id="CHEBI:29105"/>
    </ligand>
</feature>
<comment type="function">
    <text evidence="7">Catalyzes the tRNA-independent activation of glutamate in presence of ATP and the subsequent transfer of glutamate onto a tRNA(Asp). Glutamate is transferred on the 2-amino-5-(4,5-dihydroxy-2-cyclopenten-1-yl) moiety of the queuosine in the wobble position of the QUC anticodon.</text>
</comment>
<keyword evidence="11" id="KW-1185">Reference proteome</keyword>
<dbReference type="GO" id="GO:0008270">
    <property type="term" value="F:zinc ion binding"/>
    <property type="evidence" value="ECO:0007669"/>
    <property type="project" value="UniProtKB-UniRule"/>
</dbReference>
<feature type="binding site" evidence="7">
    <location>
        <position position="44"/>
    </location>
    <ligand>
        <name>L-glutamate</name>
        <dbReference type="ChEBI" id="CHEBI:29985"/>
    </ligand>
</feature>
<sequence>MNNPYIGRFAPSPSGPLHDGSLVAAMASFLDARAHHGKWLLRIEDIDTPRVVEGADLAIMQQLQTLGMHWDGEVIWQSQRLARYEECFQALIARGLVYGCSCTRKEIADSAIALGLHENGQYPYPGTCRHGTNKPPRAWRLIMPDKEVTFEDRWLGRQTQNPQHAIGDIIIKRADGLFAYQLVVVIDDMDQGVTDIVRGQDLLDSTQRQLCLYDYLYQSGLSHHHQPQGNTTVAPYHFSLQHSYPRYMHVPLILDEQGRKLSKQNHAPAISTANALASLEKAWVALGFERFSSQNIEDFWQQAITKWAKRFLNIK</sequence>
<dbReference type="SUPFAM" id="SSF52374">
    <property type="entry name" value="Nucleotidylyl transferase"/>
    <property type="match status" value="1"/>
</dbReference>
<dbReference type="HAMAP" id="MF_01428">
    <property type="entry name" value="Glu_Q_tRNA_synth"/>
    <property type="match status" value="1"/>
</dbReference>
<dbReference type="EC" id="6.1.1.-" evidence="7"/>
<feature type="binding site" evidence="7">
    <location>
        <position position="102"/>
    </location>
    <ligand>
        <name>Zn(2+)</name>
        <dbReference type="ChEBI" id="CHEBI:29105"/>
    </ligand>
</feature>
<dbReference type="GO" id="GO:0005829">
    <property type="term" value="C:cytosol"/>
    <property type="evidence" value="ECO:0007669"/>
    <property type="project" value="TreeGrafter"/>
</dbReference>
<dbReference type="PANTHER" id="PTHR43311:SF1">
    <property type="entry name" value="GLUTAMYL-Q TRNA(ASP) SYNTHETASE"/>
    <property type="match status" value="1"/>
</dbReference>
<comment type="caution">
    <text evidence="10">The sequence shown here is derived from an EMBL/GenBank/DDBJ whole genome shotgun (WGS) entry which is preliminary data.</text>
</comment>
<reference evidence="10 11" key="1">
    <citation type="submission" date="2020-05" db="EMBL/GenBank/DDBJ databases">
        <authorList>
            <person name="Niu N."/>
        </authorList>
    </citation>
    <scope>NUCLEOTIDE SEQUENCE [LARGE SCALE GENOMIC DNA]</scope>
    <source>
        <strain evidence="10 11">LMG10982</strain>
    </source>
</reference>
<dbReference type="EMBL" id="JABGBO010000001">
    <property type="protein sequence ID" value="NOL48596.1"/>
    <property type="molecule type" value="Genomic_DNA"/>
</dbReference>
<comment type="similarity">
    <text evidence="7">Belongs to the class-I aminoacyl-tRNA synthetase family. GluQ subfamily.</text>
</comment>
<accession>A0A7Y4LA51</accession>
<feature type="domain" description="Glutamyl/glutaminyl-tRNA synthetase class Ib catalytic" evidence="9">
    <location>
        <begin position="8"/>
        <end position="225"/>
    </location>
</feature>
<dbReference type="InterPro" id="IPR000924">
    <property type="entry name" value="Glu/Gln-tRNA-synth"/>
</dbReference>
<dbReference type="PRINTS" id="PR00987">
    <property type="entry name" value="TRNASYNTHGLU"/>
</dbReference>
<dbReference type="NCBIfam" id="NF004314">
    <property type="entry name" value="PRK05710.1-3"/>
    <property type="match status" value="1"/>
</dbReference>